<dbReference type="OrthoDB" id="5244829at2"/>
<dbReference type="Proteomes" id="UP000240739">
    <property type="component" value="Unassembled WGS sequence"/>
</dbReference>
<comment type="caution">
    <text evidence="2">The sequence shown here is derived from an EMBL/GenBank/DDBJ whole genome shotgun (WGS) entry which is preliminary data.</text>
</comment>
<proteinExistence type="predicted"/>
<evidence type="ECO:0000259" key="1">
    <source>
        <dbReference type="Pfam" id="PF17648"/>
    </source>
</evidence>
<reference evidence="2 3" key="1">
    <citation type="submission" date="2018-03" db="EMBL/GenBank/DDBJ databases">
        <title>Aquarubrobacter algicola gen. nov., sp. nov., a novel actinobacterium isolated from shallow eutrophic lake during the end of cyanobacterial harmful algal blooms.</title>
        <authorList>
            <person name="Chun S.J."/>
        </authorList>
    </citation>
    <scope>NUCLEOTIDE SEQUENCE [LARGE SCALE GENOMIC DNA]</scope>
    <source>
        <strain evidence="2 3">Seoho-28</strain>
    </source>
</reference>
<feature type="domain" description="Luciferase" evidence="1">
    <location>
        <begin position="37"/>
        <end position="99"/>
    </location>
</feature>
<sequence length="110" mass="12201">MTTFTTPSQQIVDVVTTWEGVTTHWGDRGELSFRVGRREIGHLHGDHAAHFLFSRALASELRAAGRVGPHPIFPEHPKLAARPIRNAIDVADVIELLRLNHEQLLARAAA</sequence>
<protein>
    <recommendedName>
        <fullName evidence="1">Luciferase domain-containing protein</fullName>
    </recommendedName>
</protein>
<dbReference type="AlphaFoldDB" id="A0A2T4UJ97"/>
<evidence type="ECO:0000313" key="3">
    <source>
        <dbReference type="Proteomes" id="UP000240739"/>
    </source>
</evidence>
<keyword evidence="3" id="KW-1185">Reference proteome</keyword>
<dbReference type="InterPro" id="IPR040841">
    <property type="entry name" value="Luciferase_dom"/>
</dbReference>
<dbReference type="RefSeq" id="WP_107567827.1">
    <property type="nucleotide sequence ID" value="NZ_PYYB01000001.1"/>
</dbReference>
<dbReference type="EMBL" id="PYYB01000001">
    <property type="protein sequence ID" value="PTL59314.1"/>
    <property type="molecule type" value="Genomic_DNA"/>
</dbReference>
<name>A0A2T4UJ97_9ACTN</name>
<gene>
    <name evidence="2" type="ORF">C7Y72_06440</name>
</gene>
<evidence type="ECO:0000313" key="2">
    <source>
        <dbReference type="EMBL" id="PTL59314.1"/>
    </source>
</evidence>
<organism evidence="2 3">
    <name type="scientific">Paraconexibacter algicola</name>
    <dbReference type="NCBI Taxonomy" id="2133960"/>
    <lineage>
        <taxon>Bacteria</taxon>
        <taxon>Bacillati</taxon>
        <taxon>Actinomycetota</taxon>
        <taxon>Thermoleophilia</taxon>
        <taxon>Solirubrobacterales</taxon>
        <taxon>Paraconexibacteraceae</taxon>
        <taxon>Paraconexibacter</taxon>
    </lineage>
</organism>
<dbReference type="Pfam" id="PF17648">
    <property type="entry name" value="Luciferase"/>
    <property type="match status" value="1"/>
</dbReference>
<accession>A0A2T4UJ97</accession>